<reference evidence="14" key="1">
    <citation type="submission" date="2012-03" db="EMBL/GenBank/DDBJ databases">
        <title>Complete sequence of chromosome of Deinococcus peraridilitoris DSM 19664.</title>
        <authorList>
            <person name="Lucas S."/>
            <person name="Copeland A."/>
            <person name="Lapidus A."/>
            <person name="Glavina del Rio T."/>
            <person name="Dalin E."/>
            <person name="Tice H."/>
            <person name="Bruce D."/>
            <person name="Goodwin L."/>
            <person name="Pitluck S."/>
            <person name="Peters L."/>
            <person name="Mikhailova N."/>
            <person name="Lu M."/>
            <person name="Kyrpides N."/>
            <person name="Mavromatis K."/>
            <person name="Ivanova N."/>
            <person name="Brettin T."/>
            <person name="Detter J.C."/>
            <person name="Han C."/>
            <person name="Larimer F."/>
            <person name="Land M."/>
            <person name="Hauser L."/>
            <person name="Markowitz V."/>
            <person name="Cheng J.-F."/>
            <person name="Hugenholtz P."/>
            <person name="Woyke T."/>
            <person name="Wu D."/>
            <person name="Pukall R."/>
            <person name="Steenblock K."/>
            <person name="Brambilla E."/>
            <person name="Klenk H.-P."/>
            <person name="Eisen J.A."/>
        </authorList>
    </citation>
    <scope>NUCLEOTIDE SEQUENCE [LARGE SCALE GENOMIC DNA]</scope>
    <source>
        <strain evidence="14">DSM 19664 / LMG 22246 / CIP 109416 / KR-200</strain>
    </source>
</reference>
<keyword evidence="5 11" id="KW-0808">Transferase</keyword>
<feature type="binding site" evidence="11">
    <location>
        <begin position="131"/>
        <end position="138"/>
    </location>
    <ligand>
        <name>UMP</name>
        <dbReference type="ChEBI" id="CHEBI:57865"/>
    </ligand>
</feature>
<dbReference type="GO" id="GO:0005737">
    <property type="term" value="C:cytoplasm"/>
    <property type="evidence" value="ECO:0007669"/>
    <property type="project" value="UniProtKB-SubCell"/>
</dbReference>
<sequence length="234" mass="25181">MYQRVLLKLSGEFLAGEGGFGISPEATEQLAREIKVAKEAGGVEMAIVVGAGNLWRGTRNGAGMDAATADYMGMIATVMNAMALQDALERVGCPTRVQSAIPMSEVAEPYIRRRAMRHLEKGRIVIFGGGTGNPFFTTDSAATLRALEINAEVVLMAKNKVDGVYDDDPRKNPDARKIDAISHMDVVQRGLQVMDATALTLCVEKGLPIVVFDIFAPDNLQRLLSGERVGTLIS</sequence>
<dbReference type="InterPro" id="IPR001048">
    <property type="entry name" value="Asp/Glu/Uridylate_kinase"/>
</dbReference>
<dbReference type="Pfam" id="PF00696">
    <property type="entry name" value="AA_kinase"/>
    <property type="match status" value="1"/>
</dbReference>
<comment type="catalytic activity">
    <reaction evidence="10 11">
        <text>UMP + ATP = UDP + ADP</text>
        <dbReference type="Rhea" id="RHEA:24400"/>
        <dbReference type="ChEBI" id="CHEBI:30616"/>
        <dbReference type="ChEBI" id="CHEBI:57865"/>
        <dbReference type="ChEBI" id="CHEBI:58223"/>
        <dbReference type="ChEBI" id="CHEBI:456216"/>
        <dbReference type="EC" id="2.7.4.22"/>
    </reaction>
</comment>
<comment type="similarity">
    <text evidence="3 11">Belongs to the UMP kinase family.</text>
</comment>
<evidence type="ECO:0000256" key="6">
    <source>
        <dbReference type="ARBA" id="ARBA00022741"/>
    </source>
</evidence>
<dbReference type="FunFam" id="3.40.1160.10:FF:000001">
    <property type="entry name" value="Uridylate kinase"/>
    <property type="match status" value="1"/>
</dbReference>
<dbReference type="PANTHER" id="PTHR42833">
    <property type="entry name" value="URIDYLATE KINASE"/>
    <property type="match status" value="1"/>
</dbReference>
<keyword evidence="6 11" id="KW-0547">Nucleotide-binding</keyword>
<dbReference type="PANTHER" id="PTHR42833:SF4">
    <property type="entry name" value="URIDYLATE KINASE PUMPKIN, CHLOROPLASTIC"/>
    <property type="match status" value="1"/>
</dbReference>
<keyword evidence="9 11" id="KW-0665">Pyrimidine biosynthesis</keyword>
<evidence type="ECO:0000313" key="13">
    <source>
        <dbReference type="EMBL" id="AFZ68861.1"/>
    </source>
</evidence>
<evidence type="ECO:0000259" key="12">
    <source>
        <dbReference type="Pfam" id="PF00696"/>
    </source>
</evidence>
<evidence type="ECO:0000256" key="7">
    <source>
        <dbReference type="ARBA" id="ARBA00022777"/>
    </source>
</evidence>
<dbReference type="EC" id="2.7.4.22" evidence="11"/>
<dbReference type="PIRSF" id="PIRSF005650">
    <property type="entry name" value="Uridylate_kin"/>
    <property type="match status" value="1"/>
</dbReference>
<feature type="binding site" evidence="11">
    <location>
        <begin position="8"/>
        <end position="11"/>
    </location>
    <ligand>
        <name>ATP</name>
        <dbReference type="ChEBI" id="CHEBI:30616"/>
    </ligand>
</feature>
<dbReference type="UniPathway" id="UPA00159">
    <property type="reaction ID" value="UER00275"/>
</dbReference>
<proteinExistence type="inferred from homology"/>
<dbReference type="STRING" id="937777.Deipe_3428"/>
<dbReference type="GO" id="GO:0044210">
    <property type="term" value="P:'de novo' CTP biosynthetic process"/>
    <property type="evidence" value="ECO:0007669"/>
    <property type="project" value="UniProtKB-UniRule"/>
</dbReference>
<evidence type="ECO:0000256" key="11">
    <source>
        <dbReference type="HAMAP-Rule" id="MF_01220"/>
    </source>
</evidence>
<dbReference type="InterPro" id="IPR015963">
    <property type="entry name" value="Uridylate_kinase_bac"/>
</dbReference>
<dbReference type="GO" id="GO:0006225">
    <property type="term" value="P:UDP biosynthetic process"/>
    <property type="evidence" value="ECO:0007669"/>
    <property type="project" value="TreeGrafter"/>
</dbReference>
<evidence type="ECO:0000256" key="4">
    <source>
        <dbReference type="ARBA" id="ARBA00022490"/>
    </source>
</evidence>
<comment type="pathway">
    <text evidence="2 11">Pyrimidine metabolism; CTP biosynthesis via de novo pathway; UDP from UMP (UMPK route): step 1/1.</text>
</comment>
<keyword evidence="4 11" id="KW-0963">Cytoplasm</keyword>
<keyword evidence="7 11" id="KW-0418">Kinase</keyword>
<feature type="binding site" evidence="11">
    <location>
        <position position="70"/>
    </location>
    <ligand>
        <name>UMP</name>
        <dbReference type="ChEBI" id="CHEBI:57865"/>
    </ligand>
</feature>
<dbReference type="PATRIC" id="fig|937777.3.peg.3440"/>
<keyword evidence="11" id="KW-0021">Allosteric enzyme</keyword>
<feature type="binding site" evidence="11">
    <location>
        <position position="165"/>
    </location>
    <ligand>
        <name>ATP</name>
        <dbReference type="ChEBI" id="CHEBI:30616"/>
    </ligand>
</feature>
<comment type="subunit">
    <text evidence="11">Homohexamer.</text>
</comment>
<evidence type="ECO:0000256" key="1">
    <source>
        <dbReference type="ARBA" id="ARBA00004496"/>
    </source>
</evidence>
<dbReference type="AlphaFoldDB" id="L0A4S6"/>
<dbReference type="EMBL" id="CP003382">
    <property type="protein sequence ID" value="AFZ68861.1"/>
    <property type="molecule type" value="Genomic_DNA"/>
</dbReference>
<dbReference type="KEGG" id="dpd:Deipe_3428"/>
<dbReference type="NCBIfam" id="TIGR02075">
    <property type="entry name" value="pyrH_bact"/>
    <property type="match status" value="1"/>
</dbReference>
<comment type="activity regulation">
    <text evidence="11">Allosterically activated by GTP. Inhibited by UTP.</text>
</comment>
<dbReference type="InterPro" id="IPR036393">
    <property type="entry name" value="AceGlu_kinase-like_sf"/>
</dbReference>
<dbReference type="SUPFAM" id="SSF53633">
    <property type="entry name" value="Carbamate kinase-like"/>
    <property type="match status" value="1"/>
</dbReference>
<feature type="binding site" evidence="11">
    <location>
        <position position="52"/>
    </location>
    <ligand>
        <name>ATP</name>
        <dbReference type="ChEBI" id="CHEBI:30616"/>
    </ligand>
</feature>
<feature type="domain" description="Aspartate/glutamate/uridylate kinase" evidence="12">
    <location>
        <begin position="4"/>
        <end position="213"/>
    </location>
</feature>
<dbReference type="Gene3D" id="3.40.1160.10">
    <property type="entry name" value="Acetylglutamate kinase-like"/>
    <property type="match status" value="1"/>
</dbReference>
<dbReference type="eggNOG" id="COG0528">
    <property type="taxonomic scope" value="Bacteria"/>
</dbReference>
<feature type="binding site" evidence="11">
    <location>
        <position position="56"/>
    </location>
    <ligand>
        <name>ATP</name>
        <dbReference type="ChEBI" id="CHEBI:30616"/>
    </ligand>
</feature>
<dbReference type="RefSeq" id="WP_015237159.1">
    <property type="nucleotide sequence ID" value="NC_019793.1"/>
</dbReference>
<comment type="caution">
    <text evidence="11">Lacks conserved residue(s) required for the propagation of feature annotation.</text>
</comment>
<evidence type="ECO:0000313" key="14">
    <source>
        <dbReference type="Proteomes" id="UP000010467"/>
    </source>
</evidence>
<dbReference type="CDD" id="cd04254">
    <property type="entry name" value="AAK_UMPK-PyrH-Ec"/>
    <property type="match status" value="1"/>
</dbReference>
<evidence type="ECO:0000256" key="2">
    <source>
        <dbReference type="ARBA" id="ARBA00004791"/>
    </source>
</evidence>
<organism evidence="13 14">
    <name type="scientific">Deinococcus peraridilitoris (strain DSM 19664 / LMG 22246 / CIP 109416 / KR-200)</name>
    <dbReference type="NCBI Taxonomy" id="937777"/>
    <lineage>
        <taxon>Bacteria</taxon>
        <taxon>Thermotogati</taxon>
        <taxon>Deinococcota</taxon>
        <taxon>Deinococci</taxon>
        <taxon>Deinococcales</taxon>
        <taxon>Deinococcaceae</taxon>
        <taxon>Deinococcus</taxon>
    </lineage>
</organism>
<dbReference type="HAMAP" id="MF_01220_B">
    <property type="entry name" value="PyrH_B"/>
    <property type="match status" value="1"/>
</dbReference>
<protein>
    <recommendedName>
        <fullName evidence="11">Uridylate kinase</fullName>
        <shortName evidence="11">UK</shortName>
        <ecNumber evidence="11">2.7.4.22</ecNumber>
    </recommendedName>
    <alternativeName>
        <fullName evidence="11">Uridine monophosphate kinase</fullName>
        <shortName evidence="11">UMP kinase</shortName>
        <shortName evidence="11">UMPK</shortName>
    </alternativeName>
</protein>
<evidence type="ECO:0000256" key="10">
    <source>
        <dbReference type="ARBA" id="ARBA00047767"/>
    </source>
</evidence>
<feature type="binding site" evidence="11">
    <location>
        <position position="168"/>
    </location>
    <ligand>
        <name>ATP</name>
        <dbReference type="ChEBI" id="CHEBI:30616"/>
    </ligand>
</feature>
<dbReference type="InterPro" id="IPR011817">
    <property type="entry name" value="Uridylate_kinase"/>
</dbReference>
<evidence type="ECO:0000256" key="9">
    <source>
        <dbReference type="ARBA" id="ARBA00022975"/>
    </source>
</evidence>
<name>L0A4S6_DEIPD</name>
<gene>
    <name evidence="11" type="primary">pyrH</name>
    <name evidence="13" type="ordered locus">Deipe_3428</name>
</gene>
<evidence type="ECO:0000256" key="8">
    <source>
        <dbReference type="ARBA" id="ARBA00022840"/>
    </source>
</evidence>
<dbReference type="GO" id="GO:0033862">
    <property type="term" value="F:UMP kinase activity"/>
    <property type="evidence" value="ECO:0007669"/>
    <property type="project" value="UniProtKB-EC"/>
</dbReference>
<dbReference type="HOGENOM" id="CLU_033861_0_0_0"/>
<keyword evidence="14" id="KW-1185">Reference proteome</keyword>
<comment type="function">
    <text evidence="11">Catalyzes the reversible phosphorylation of UMP to UDP.</text>
</comment>
<dbReference type="GO" id="GO:0005524">
    <property type="term" value="F:ATP binding"/>
    <property type="evidence" value="ECO:0007669"/>
    <property type="project" value="UniProtKB-KW"/>
</dbReference>
<accession>L0A4S6</accession>
<evidence type="ECO:0000256" key="3">
    <source>
        <dbReference type="ARBA" id="ARBA00007614"/>
    </source>
</evidence>
<feature type="binding site" evidence="11">
    <location>
        <position position="159"/>
    </location>
    <ligand>
        <name>ATP</name>
        <dbReference type="ChEBI" id="CHEBI:30616"/>
    </ligand>
</feature>
<keyword evidence="8 11" id="KW-0067">ATP-binding</keyword>
<evidence type="ECO:0000256" key="5">
    <source>
        <dbReference type="ARBA" id="ARBA00022679"/>
    </source>
</evidence>
<dbReference type="Proteomes" id="UP000010467">
    <property type="component" value="Chromosome"/>
</dbReference>
<feature type="region of interest" description="Involved in allosteric activation by GTP" evidence="11">
    <location>
        <begin position="16"/>
        <end position="21"/>
    </location>
</feature>
<comment type="subcellular location">
    <subcellularLocation>
        <location evidence="1 11">Cytoplasm</location>
    </subcellularLocation>
</comment>